<protein>
    <recommendedName>
        <fullName evidence="1">YdhG-like domain-containing protein</fullName>
    </recommendedName>
</protein>
<organism evidence="2 3">
    <name type="scientific">Kibdelosporangium persicum</name>
    <dbReference type="NCBI Taxonomy" id="2698649"/>
    <lineage>
        <taxon>Bacteria</taxon>
        <taxon>Bacillati</taxon>
        <taxon>Actinomycetota</taxon>
        <taxon>Actinomycetes</taxon>
        <taxon>Pseudonocardiales</taxon>
        <taxon>Pseudonocardiaceae</taxon>
        <taxon>Kibdelosporangium</taxon>
    </lineage>
</organism>
<comment type="caution">
    <text evidence="2">The sequence shown here is derived from an EMBL/GenBank/DDBJ whole genome shotgun (WGS) entry which is preliminary data.</text>
</comment>
<dbReference type="EMBL" id="JAAATY010000007">
    <property type="protein sequence ID" value="NRN65824.1"/>
    <property type="molecule type" value="Genomic_DNA"/>
</dbReference>
<evidence type="ECO:0000313" key="2">
    <source>
        <dbReference type="EMBL" id="NRN65824.1"/>
    </source>
</evidence>
<dbReference type="Proteomes" id="UP000763557">
    <property type="component" value="Unassembled WGS sequence"/>
</dbReference>
<gene>
    <name evidence="2" type="ORF">GC106_30390</name>
</gene>
<dbReference type="InterPro" id="IPR014922">
    <property type="entry name" value="YdhG-like"/>
</dbReference>
<accession>A0ABX2F3B3</accession>
<evidence type="ECO:0000313" key="3">
    <source>
        <dbReference type="Proteomes" id="UP000763557"/>
    </source>
</evidence>
<dbReference type="Gene3D" id="3.90.1150.200">
    <property type="match status" value="1"/>
</dbReference>
<dbReference type="RefSeq" id="WP_173130579.1">
    <property type="nucleotide sequence ID" value="NZ_CBCSGW010000026.1"/>
</dbReference>
<keyword evidence="3" id="KW-1185">Reference proteome</keyword>
<proteinExistence type="predicted"/>
<name>A0ABX2F3B3_9PSEU</name>
<feature type="domain" description="YdhG-like" evidence="1">
    <location>
        <begin position="17"/>
        <end position="113"/>
    </location>
</feature>
<dbReference type="Pfam" id="PF08818">
    <property type="entry name" value="DUF1801"/>
    <property type="match status" value="1"/>
</dbReference>
<reference evidence="2 3" key="1">
    <citation type="submission" date="2020-01" db="EMBL/GenBank/DDBJ databases">
        <title>Kibdelosporangium persica a novel Actinomycetes from a hot desert in Iran.</title>
        <authorList>
            <person name="Safaei N."/>
            <person name="Zaburannyi N."/>
            <person name="Mueller R."/>
            <person name="Wink J."/>
        </authorList>
    </citation>
    <scope>NUCLEOTIDE SEQUENCE [LARGE SCALE GENOMIC DNA]</scope>
    <source>
        <strain evidence="2 3">4NS15</strain>
    </source>
</reference>
<sequence length="118" mass="13033">MSNQITAYINTLDTPLRETAQALRATIDDALPGAHSAMWHGHPVWGLGDRAGQTPVALIKAYKSYVTFGLWRGQEITDPSGRLQPGARQMASVKLADIEDIDTHMFTTWLTQARALEQ</sequence>
<evidence type="ECO:0000259" key="1">
    <source>
        <dbReference type="Pfam" id="PF08818"/>
    </source>
</evidence>
<dbReference type="SUPFAM" id="SSF159888">
    <property type="entry name" value="YdhG-like"/>
    <property type="match status" value="1"/>
</dbReference>